<dbReference type="PANTHER" id="PTHR33712:SF7">
    <property type="entry name" value="LIGHT-INDEPENDENT PROTOCHLOROPHYLLIDE REDUCTASE SUBUNIT B"/>
    <property type="match status" value="1"/>
</dbReference>
<dbReference type="InterPro" id="IPR005975">
    <property type="entry name" value="Nase_Mo-Fe_CF"/>
</dbReference>
<evidence type="ECO:0000259" key="4">
    <source>
        <dbReference type="Pfam" id="PF00148"/>
    </source>
</evidence>
<evidence type="ECO:0000313" key="6">
    <source>
        <dbReference type="Proteomes" id="UP000516369"/>
    </source>
</evidence>
<name>A0A7H1N3K3_9PROT</name>
<protein>
    <submittedName>
        <fullName evidence="5">Nitrogenase iron-molybdenum cofactor biosynthesis protein NifN</fullName>
    </submittedName>
</protein>
<dbReference type="Gene3D" id="3.40.50.1980">
    <property type="entry name" value="Nitrogenase molybdenum iron protein domain"/>
    <property type="match status" value="3"/>
</dbReference>
<feature type="domain" description="Nitrogenase/oxidoreductase component 1" evidence="4">
    <location>
        <begin position="21"/>
        <end position="432"/>
    </location>
</feature>
<dbReference type="GO" id="GO:0065003">
    <property type="term" value="P:protein-containing complex assembly"/>
    <property type="evidence" value="ECO:0007669"/>
    <property type="project" value="InterPro"/>
</dbReference>
<dbReference type="Gene3D" id="6.10.250.1090">
    <property type="match status" value="1"/>
</dbReference>
<dbReference type="RefSeq" id="WP_190260771.1">
    <property type="nucleotide sequence ID" value="NZ_CP053923.1"/>
</dbReference>
<comment type="pathway">
    <text evidence="2">Cofactor biosynthesis; Fe-Mo cofactor biosynthesis.</text>
</comment>
<keyword evidence="6" id="KW-1185">Reference proteome</keyword>
<dbReference type="InterPro" id="IPR000510">
    <property type="entry name" value="Nase/OxRdtase_comp1"/>
</dbReference>
<proteinExistence type="inferred from homology"/>
<comment type="function">
    <text evidence="1">This protein may play a role in the biosynthesis of the prosthetic group of nitrogenase (FeMo cofactor).</text>
</comment>
<sequence length="457" mass="48546">MAEVTLTGKSLAVSPLKVGPAMGASLAMLGLDRAMPLEHGSRGCTSLSKLFFMRHFREPIALQTTAMEQLTTILGADDNVVEALRTICAKDRPEIIGLISTSLSETQGADIPRTLEAFRRAHPEYAQVAIVPVNAPDSGGGLETGYADAVEAIIDTLVPRKRPIAGRLQVVNVLASPMLTTGDIEAIREWIEAFGLCPLILPDLAASLDGHLIEAGYSALTYGGIARRADVAMMSASVTTLVIGPSLSRAADALKARTGIDDVRLPHLMGLDACDAFTDALRLISGRPVPAQIERQRAQLLDAMVDCHFLLGNARVAVAADPDLLGQLTAFLVGMGVDVAVAVSATRAETLRTLPLTRVIVGDLEDLEDVARPAGIELLIANSHAVQTAERLGVPPLLRAGFPQHDYFGGHARTWVGYRGSRQTLFDLANILSRARQPIAPYTSRYRCGEAAVGAAS</sequence>
<gene>
    <name evidence="5" type="primary">nifN</name>
    <name evidence="5" type="ORF">HQ394_14315</name>
</gene>
<dbReference type="NCBIfam" id="TIGR01285">
    <property type="entry name" value="nifN"/>
    <property type="match status" value="1"/>
</dbReference>
<dbReference type="InterPro" id="IPR050152">
    <property type="entry name" value="ChlB/BchB/BchZ"/>
</dbReference>
<evidence type="ECO:0000256" key="3">
    <source>
        <dbReference type="ARBA" id="ARBA00011002"/>
    </source>
</evidence>
<accession>A0A7H1N3K3</accession>
<dbReference type="KEGG" id="dvn:HQ394_14315"/>
<dbReference type="Proteomes" id="UP000516369">
    <property type="component" value="Chromosome"/>
</dbReference>
<dbReference type="PANTHER" id="PTHR33712">
    <property type="entry name" value="LIGHT-INDEPENDENT PROTOCHLOROPHYLLIDE REDUCTASE SUBUNIT B"/>
    <property type="match status" value="1"/>
</dbReference>
<dbReference type="GO" id="GO:0016491">
    <property type="term" value="F:oxidoreductase activity"/>
    <property type="evidence" value="ECO:0007669"/>
    <property type="project" value="InterPro"/>
</dbReference>
<evidence type="ECO:0000313" key="5">
    <source>
        <dbReference type="EMBL" id="QNT70289.1"/>
    </source>
</evidence>
<dbReference type="SUPFAM" id="SSF53807">
    <property type="entry name" value="Helical backbone' metal receptor"/>
    <property type="match status" value="1"/>
</dbReference>
<organism evidence="5 6">
    <name type="scientific">Defluviicoccus vanus</name>
    <dbReference type="NCBI Taxonomy" id="111831"/>
    <lineage>
        <taxon>Bacteria</taxon>
        <taxon>Pseudomonadati</taxon>
        <taxon>Pseudomonadota</taxon>
        <taxon>Alphaproteobacteria</taxon>
        <taxon>Rhodospirillales</taxon>
        <taxon>Rhodospirillaceae</taxon>
        <taxon>Defluviicoccus</taxon>
    </lineage>
</organism>
<dbReference type="CDD" id="cd01966">
    <property type="entry name" value="Nitrogenase_NifN_1"/>
    <property type="match status" value="1"/>
</dbReference>
<dbReference type="AlphaFoldDB" id="A0A7H1N3K3"/>
<dbReference type="EMBL" id="CP053923">
    <property type="protein sequence ID" value="QNT70289.1"/>
    <property type="molecule type" value="Genomic_DNA"/>
</dbReference>
<evidence type="ECO:0000256" key="2">
    <source>
        <dbReference type="ARBA" id="ARBA00005155"/>
    </source>
</evidence>
<dbReference type="GO" id="GO:0009399">
    <property type="term" value="P:nitrogen fixation"/>
    <property type="evidence" value="ECO:0007669"/>
    <property type="project" value="InterPro"/>
</dbReference>
<evidence type="ECO:0000256" key="1">
    <source>
        <dbReference type="ARBA" id="ARBA00003171"/>
    </source>
</evidence>
<comment type="similarity">
    <text evidence="3">Belongs to the NifD/NifK/NifE/NifN family.</text>
</comment>
<dbReference type="UniPathway" id="UPA00782"/>
<dbReference type="Pfam" id="PF00148">
    <property type="entry name" value="Oxidored_nitro"/>
    <property type="match status" value="1"/>
</dbReference>
<reference evidence="5 6" key="1">
    <citation type="submission" date="2020-05" db="EMBL/GenBank/DDBJ databases">
        <title>Complete closed genome sequence of Defluviicoccus vanus.</title>
        <authorList>
            <person name="Bessarab I."/>
            <person name="Arumugam K."/>
            <person name="Maszenan A.M."/>
            <person name="Seviour R.J."/>
            <person name="Williams R.B."/>
        </authorList>
    </citation>
    <scope>NUCLEOTIDE SEQUENCE [LARGE SCALE GENOMIC DNA]</scope>
    <source>
        <strain evidence="5 6">Ben 114</strain>
    </source>
</reference>